<sequence length="582" mass="65202">MDPEARALLSSEIMTLQAALIHGLTEAPQVNPTHKSTIQSASPGAPEEPNATATGLTTNDEGSDAVKYDGASVAPNPWPPIPDLTDIPGAELRKLPEGDIKENEIYGQVYSNTFRELQIGNDQHERFYDGVIRVIRNKHPEEIKRGTEASLKQLTDLTLRGFGYIVWKEGSTWLIPADELDEDEVRLVHVRGAGIENADNARFYPLFRDLWILMRNLMFEHRGPPRRQRRATQRPRARRQTRREREESPYLADADSDFSPPPPAPKMSDSQRNQVKSARRQDNLEDMIGTALAENRMLTAEETGKAILDLTVRLSKIRTRSDPDSFATLWEEHIMRIEEIDAAVEANGQAYTTEAEAPIFNGGVAPTQFGSSQANEPWNGNGNPLGPVFPDANMVQPVRPAEMSVYITVQHLSSLALLPENLNAMFNPTAAASRPAQQAYHWPDAPVEELEITRFFAGVNRRINDKTDKILGYIFSYGWNDTLRFVSTGRFECRALAKEDENGSPDAMDVNGFPIYKKTKRPRPQAKKPNGSGLVDFHEAQYEFLGMGWRQLQEDLDYAARNGVRVYRMKVGVVALAPTPNT</sequence>
<organism evidence="2 3">
    <name type="scientific">Capronia coronata CBS 617.96</name>
    <dbReference type="NCBI Taxonomy" id="1182541"/>
    <lineage>
        <taxon>Eukaryota</taxon>
        <taxon>Fungi</taxon>
        <taxon>Dikarya</taxon>
        <taxon>Ascomycota</taxon>
        <taxon>Pezizomycotina</taxon>
        <taxon>Eurotiomycetes</taxon>
        <taxon>Chaetothyriomycetidae</taxon>
        <taxon>Chaetothyriales</taxon>
        <taxon>Herpotrichiellaceae</taxon>
        <taxon>Capronia</taxon>
    </lineage>
</organism>
<feature type="compositionally biased region" description="Basic residues" evidence="1">
    <location>
        <begin position="224"/>
        <end position="242"/>
    </location>
</feature>
<dbReference type="RefSeq" id="XP_007726730.1">
    <property type="nucleotide sequence ID" value="XM_007728540.1"/>
</dbReference>
<feature type="region of interest" description="Disordered" evidence="1">
    <location>
        <begin position="29"/>
        <end position="64"/>
    </location>
</feature>
<feature type="compositionally biased region" description="Polar residues" evidence="1">
    <location>
        <begin position="51"/>
        <end position="60"/>
    </location>
</feature>
<dbReference type="HOGENOM" id="CLU_021421_0_0_1"/>
<dbReference type="EMBL" id="AMWN01000007">
    <property type="protein sequence ID" value="EXJ81609.1"/>
    <property type="molecule type" value="Genomic_DNA"/>
</dbReference>
<protein>
    <submittedName>
        <fullName evidence="2">Uncharacterized protein</fullName>
    </submittedName>
</protein>
<evidence type="ECO:0000256" key="1">
    <source>
        <dbReference type="SAM" id="MobiDB-lite"/>
    </source>
</evidence>
<dbReference type="GeneID" id="19162529"/>
<reference evidence="2 3" key="1">
    <citation type="submission" date="2013-03" db="EMBL/GenBank/DDBJ databases">
        <title>The Genome Sequence of Capronia coronata CBS 617.96.</title>
        <authorList>
            <consortium name="The Broad Institute Genomics Platform"/>
            <person name="Cuomo C."/>
            <person name="de Hoog S."/>
            <person name="Gorbushina A."/>
            <person name="Walker B."/>
            <person name="Young S.K."/>
            <person name="Zeng Q."/>
            <person name="Gargeya S."/>
            <person name="Fitzgerald M."/>
            <person name="Haas B."/>
            <person name="Abouelleil A."/>
            <person name="Allen A.W."/>
            <person name="Alvarado L."/>
            <person name="Arachchi H.M."/>
            <person name="Berlin A.M."/>
            <person name="Chapman S.B."/>
            <person name="Gainer-Dewar J."/>
            <person name="Goldberg J."/>
            <person name="Griggs A."/>
            <person name="Gujja S."/>
            <person name="Hansen M."/>
            <person name="Howarth C."/>
            <person name="Imamovic A."/>
            <person name="Ireland A."/>
            <person name="Larimer J."/>
            <person name="McCowan C."/>
            <person name="Murphy C."/>
            <person name="Pearson M."/>
            <person name="Poon T.W."/>
            <person name="Priest M."/>
            <person name="Roberts A."/>
            <person name="Saif S."/>
            <person name="Shea T."/>
            <person name="Sisk P."/>
            <person name="Sykes S."/>
            <person name="Wortman J."/>
            <person name="Nusbaum C."/>
            <person name="Birren B."/>
        </authorList>
    </citation>
    <scope>NUCLEOTIDE SEQUENCE [LARGE SCALE GENOMIC DNA]</scope>
    <source>
        <strain evidence="2 3">CBS 617.96</strain>
    </source>
</reference>
<evidence type="ECO:0000313" key="2">
    <source>
        <dbReference type="EMBL" id="EXJ81609.1"/>
    </source>
</evidence>
<feature type="region of interest" description="Disordered" evidence="1">
    <location>
        <begin position="223"/>
        <end position="284"/>
    </location>
</feature>
<dbReference type="Proteomes" id="UP000019484">
    <property type="component" value="Unassembled WGS sequence"/>
</dbReference>
<keyword evidence="3" id="KW-1185">Reference proteome</keyword>
<evidence type="ECO:0000313" key="3">
    <source>
        <dbReference type="Proteomes" id="UP000019484"/>
    </source>
</evidence>
<comment type="caution">
    <text evidence="2">The sequence shown here is derived from an EMBL/GenBank/DDBJ whole genome shotgun (WGS) entry which is preliminary data.</text>
</comment>
<dbReference type="AlphaFoldDB" id="W9YH43"/>
<dbReference type="eggNOG" id="ENOG502T6NH">
    <property type="taxonomic scope" value="Eukaryota"/>
</dbReference>
<proteinExistence type="predicted"/>
<feature type="compositionally biased region" description="Polar residues" evidence="1">
    <location>
        <begin position="29"/>
        <end position="42"/>
    </location>
</feature>
<gene>
    <name evidence="2" type="ORF">A1O1_07674</name>
</gene>
<dbReference type="OrthoDB" id="4160615at2759"/>
<name>W9YH43_9EURO</name>
<accession>W9YH43</accession>